<comment type="caution">
    <text evidence="1">The sequence shown here is derived from an EMBL/GenBank/DDBJ whole genome shotgun (WGS) entry which is preliminary data.</text>
</comment>
<proteinExistence type="predicted"/>
<dbReference type="AlphaFoldDB" id="A0A9P4K5N7"/>
<sequence>MSKLFCTTCGGAAKLQISTPMPGGLPRPLKSCSNGLVRAFTIVKPHSTHCFAPKGEQLGPIGKDGHQSFRIRKDGTKSLPLPPVLDPVVLSERSRWEQPKARPDVKKFAPFQRKLWENPYGLPSLTAANITNAELTGRLAHALASPVRQCRCTQVYLPSFLMISLHPKPHPETSQPWLLPVSLTTSPKLSTPYRFLGRKLVAEELHRKASWRNSIHHRFENKYGNIEKMVWREDMPQLIISLLQRSLLNKLRWHFKQSGQLIACDSPHSSDIKGIDDVSCILFFGTLKTRADAIQTRAAKIRNAVELLANEYADGHKKLLDPHLRTPEPRHKPPSWWKGPMVPHLQPRLWFPPLEFNTTKWRGRDIAVYSLYDLLGEENLRQLIQDTRFEVARCVAMKRGRHNVPVELLLMQSQAFVAKPGL</sequence>
<evidence type="ECO:0000313" key="2">
    <source>
        <dbReference type="Proteomes" id="UP000800093"/>
    </source>
</evidence>
<name>A0A9P4K5N7_9PLEO</name>
<organism evidence="1 2">
    <name type="scientific">Lojkania enalia</name>
    <dbReference type="NCBI Taxonomy" id="147567"/>
    <lineage>
        <taxon>Eukaryota</taxon>
        <taxon>Fungi</taxon>
        <taxon>Dikarya</taxon>
        <taxon>Ascomycota</taxon>
        <taxon>Pezizomycotina</taxon>
        <taxon>Dothideomycetes</taxon>
        <taxon>Pleosporomycetidae</taxon>
        <taxon>Pleosporales</taxon>
        <taxon>Pleosporales incertae sedis</taxon>
        <taxon>Lojkania</taxon>
    </lineage>
</organism>
<dbReference type="EMBL" id="ML986692">
    <property type="protein sequence ID" value="KAF2259954.1"/>
    <property type="molecule type" value="Genomic_DNA"/>
</dbReference>
<dbReference type="OrthoDB" id="3363286at2759"/>
<gene>
    <name evidence="1" type="ORF">CC78DRAFT_536691</name>
</gene>
<accession>A0A9P4K5N7</accession>
<reference evidence="2" key="1">
    <citation type="journal article" date="2020" name="Stud. Mycol.">
        <title>101 Dothideomycetes genomes: A test case for predicting lifestyles and emergence of pathogens.</title>
        <authorList>
            <person name="Haridas S."/>
            <person name="Albert R."/>
            <person name="Binder M."/>
            <person name="Bloem J."/>
            <person name="LaButti K."/>
            <person name="Salamov A."/>
            <person name="Andreopoulos B."/>
            <person name="Baker S."/>
            <person name="Barry K."/>
            <person name="Bills G."/>
            <person name="Bluhm B."/>
            <person name="Cannon C."/>
            <person name="Castanera R."/>
            <person name="Culley D."/>
            <person name="Daum C."/>
            <person name="Ezra D."/>
            <person name="Gonzalez J."/>
            <person name="Henrissat B."/>
            <person name="Kuo A."/>
            <person name="Liang C."/>
            <person name="Lipzen A."/>
            <person name="Lutzoni F."/>
            <person name="Magnuson J."/>
            <person name="Mondo S."/>
            <person name="Nolan M."/>
            <person name="Ohm R."/>
            <person name="Pangilinan J."/>
            <person name="Park H.-J."/>
            <person name="Ramirez L."/>
            <person name="Alfaro M."/>
            <person name="Sun H."/>
            <person name="Tritt A."/>
            <person name="Yoshinaga Y."/>
            <person name="Zwiers L.-H."/>
            <person name="Turgeon B."/>
            <person name="Goodwin S."/>
            <person name="Spatafora J."/>
            <person name="Crous P."/>
            <person name="Grigoriev I."/>
        </authorList>
    </citation>
    <scope>NUCLEOTIDE SEQUENCE [LARGE SCALE GENOMIC DNA]</scope>
    <source>
        <strain evidence="2">CBS 304.66</strain>
    </source>
</reference>
<evidence type="ECO:0000313" key="1">
    <source>
        <dbReference type="EMBL" id="KAF2259954.1"/>
    </source>
</evidence>
<protein>
    <submittedName>
        <fullName evidence="1">Uncharacterized protein</fullName>
    </submittedName>
</protein>
<dbReference type="Proteomes" id="UP000800093">
    <property type="component" value="Unassembled WGS sequence"/>
</dbReference>
<keyword evidence="2" id="KW-1185">Reference proteome</keyword>